<reference evidence="1 2" key="1">
    <citation type="submission" date="2022-12" db="EMBL/GenBank/DDBJ databases">
        <title>Chromosome-level genome of Tegillarca granosa.</title>
        <authorList>
            <person name="Kim J."/>
        </authorList>
    </citation>
    <scope>NUCLEOTIDE SEQUENCE [LARGE SCALE GENOMIC DNA]</scope>
    <source>
        <strain evidence="1">Teg-2019</strain>
        <tissue evidence="1">Adductor muscle</tissue>
    </source>
</reference>
<name>A0ABQ9ECC8_TEGGR</name>
<keyword evidence="2" id="KW-1185">Reference proteome</keyword>
<organism evidence="1 2">
    <name type="scientific">Tegillarca granosa</name>
    <name type="common">Malaysian cockle</name>
    <name type="synonym">Anadara granosa</name>
    <dbReference type="NCBI Taxonomy" id="220873"/>
    <lineage>
        <taxon>Eukaryota</taxon>
        <taxon>Metazoa</taxon>
        <taxon>Spiralia</taxon>
        <taxon>Lophotrochozoa</taxon>
        <taxon>Mollusca</taxon>
        <taxon>Bivalvia</taxon>
        <taxon>Autobranchia</taxon>
        <taxon>Pteriomorphia</taxon>
        <taxon>Arcoida</taxon>
        <taxon>Arcoidea</taxon>
        <taxon>Arcidae</taxon>
        <taxon>Tegillarca</taxon>
    </lineage>
</organism>
<comment type="caution">
    <text evidence="1">The sequence shown here is derived from an EMBL/GenBank/DDBJ whole genome shotgun (WGS) entry which is preliminary data.</text>
</comment>
<proteinExistence type="predicted"/>
<protein>
    <submittedName>
        <fullName evidence="1">Uncharacterized protein</fullName>
    </submittedName>
</protein>
<sequence>MKQCHGVQEYLSSRKKHFMYEDLCKIFKFSIRIREKLNVLNKYDNVFYKSEAEMNTPYLQKWRLNYNIFIDCYHGNIMFLYNGLIH</sequence>
<dbReference type="Proteomes" id="UP001217089">
    <property type="component" value="Unassembled WGS sequence"/>
</dbReference>
<accession>A0ABQ9ECC8</accession>
<gene>
    <name evidence="1" type="ORF">KUTeg_020137</name>
</gene>
<evidence type="ECO:0000313" key="1">
    <source>
        <dbReference type="EMBL" id="KAJ8301150.1"/>
    </source>
</evidence>
<evidence type="ECO:0000313" key="2">
    <source>
        <dbReference type="Proteomes" id="UP001217089"/>
    </source>
</evidence>
<dbReference type="EMBL" id="JARBDR010000918">
    <property type="protein sequence ID" value="KAJ8301150.1"/>
    <property type="molecule type" value="Genomic_DNA"/>
</dbReference>